<keyword evidence="3" id="KW-0808">Transferase</keyword>
<evidence type="ECO:0000256" key="7">
    <source>
        <dbReference type="ARBA" id="ARBA00047899"/>
    </source>
</evidence>
<keyword evidence="4" id="KW-0547">Nucleotide-binding</keyword>
<reference evidence="10 11" key="1">
    <citation type="journal article" date="2018" name="IMA Fungus">
        <title>IMA Genome-F 9: Draft genome sequence of Annulohypoxylon stygium, Aspergillus mulundensis, Berkeleyomyces basicola (syn. Thielaviopsis basicola), Ceratocystis smalleyi, two Cercospora beticola strains, Coleophoma cylindrospora, Fusarium fracticaudum, Phialophora cf. hyalina, and Morchella septimelata.</title>
        <authorList>
            <person name="Wingfield B.D."/>
            <person name="Bills G.F."/>
            <person name="Dong Y."/>
            <person name="Huang W."/>
            <person name="Nel W.J."/>
            <person name="Swalarsk-Parry B.S."/>
            <person name="Vaghefi N."/>
            <person name="Wilken P.M."/>
            <person name="An Z."/>
            <person name="de Beer Z.W."/>
            <person name="De Vos L."/>
            <person name="Chen L."/>
            <person name="Duong T.A."/>
            <person name="Gao Y."/>
            <person name="Hammerbacher A."/>
            <person name="Kikkert J.R."/>
            <person name="Li Y."/>
            <person name="Li H."/>
            <person name="Li K."/>
            <person name="Li Q."/>
            <person name="Liu X."/>
            <person name="Ma X."/>
            <person name="Naidoo K."/>
            <person name="Pethybridge S.J."/>
            <person name="Sun J."/>
            <person name="Steenkamp E.T."/>
            <person name="van der Nest M.A."/>
            <person name="van Wyk S."/>
            <person name="Wingfield M.J."/>
            <person name="Xiong C."/>
            <person name="Yue Q."/>
            <person name="Zhang X."/>
        </authorList>
    </citation>
    <scope>NUCLEOTIDE SEQUENCE [LARGE SCALE GENOMIC DNA]</scope>
    <source>
        <strain evidence="10 11">BP 5553</strain>
    </source>
</reference>
<dbReference type="InterPro" id="IPR051334">
    <property type="entry name" value="SRPK"/>
</dbReference>
<evidence type="ECO:0000313" key="10">
    <source>
        <dbReference type="EMBL" id="RDL33876.1"/>
    </source>
</evidence>
<evidence type="ECO:0000256" key="9">
    <source>
        <dbReference type="SAM" id="MobiDB-lite"/>
    </source>
</evidence>
<feature type="region of interest" description="Disordered" evidence="9">
    <location>
        <begin position="1"/>
        <end position="29"/>
    </location>
</feature>
<dbReference type="RefSeq" id="XP_031867158.1">
    <property type="nucleotide sequence ID" value="XM_032016867.1"/>
</dbReference>
<evidence type="ECO:0000256" key="5">
    <source>
        <dbReference type="ARBA" id="ARBA00022777"/>
    </source>
</evidence>
<evidence type="ECO:0000256" key="3">
    <source>
        <dbReference type="ARBA" id="ARBA00022679"/>
    </source>
</evidence>
<sequence>MSLEPEPLRLEGQEMEGEKLESSQAKLADSLEKPSFTDEEIYELVDDAERDEGPEPRVEKFKALFCPASIIGVENIEGYRPGGYHLVHIGDRWCDDRFEVIHKLGHGACSTVWLARDSKKQTNLAIKVLIAKASEDGNSTE</sequence>
<keyword evidence="11" id="KW-1185">Reference proteome</keyword>
<dbReference type="OrthoDB" id="3562903at2759"/>
<dbReference type="Proteomes" id="UP000254866">
    <property type="component" value="Unassembled WGS sequence"/>
</dbReference>
<comment type="catalytic activity">
    <reaction evidence="8">
        <text>L-seryl-[protein] + ATP = O-phospho-L-seryl-[protein] + ADP + H(+)</text>
        <dbReference type="Rhea" id="RHEA:17989"/>
        <dbReference type="Rhea" id="RHEA-COMP:9863"/>
        <dbReference type="Rhea" id="RHEA-COMP:11604"/>
        <dbReference type="ChEBI" id="CHEBI:15378"/>
        <dbReference type="ChEBI" id="CHEBI:29999"/>
        <dbReference type="ChEBI" id="CHEBI:30616"/>
        <dbReference type="ChEBI" id="CHEBI:83421"/>
        <dbReference type="ChEBI" id="CHEBI:456216"/>
        <dbReference type="EC" id="2.7.11.1"/>
    </reaction>
</comment>
<dbReference type="STRING" id="2656787.A0A370TG45"/>
<dbReference type="GO" id="GO:0050684">
    <property type="term" value="P:regulation of mRNA processing"/>
    <property type="evidence" value="ECO:0007669"/>
    <property type="project" value="TreeGrafter"/>
</dbReference>
<evidence type="ECO:0000313" key="11">
    <source>
        <dbReference type="Proteomes" id="UP000254866"/>
    </source>
</evidence>
<keyword evidence="2" id="KW-0723">Serine/threonine-protein kinase</keyword>
<dbReference type="AlphaFoldDB" id="A0A370TG45"/>
<keyword evidence="6" id="KW-0067">ATP-binding</keyword>
<dbReference type="GO" id="GO:0000245">
    <property type="term" value="P:spliceosomal complex assembly"/>
    <property type="evidence" value="ECO:0007669"/>
    <property type="project" value="TreeGrafter"/>
</dbReference>
<dbReference type="EMBL" id="NPIC01000008">
    <property type="protein sequence ID" value="RDL33876.1"/>
    <property type="molecule type" value="Genomic_DNA"/>
</dbReference>
<dbReference type="PANTHER" id="PTHR47634:SF9">
    <property type="entry name" value="PROTEIN KINASE DOMAIN-CONTAINING PROTEIN-RELATED"/>
    <property type="match status" value="1"/>
</dbReference>
<evidence type="ECO:0000256" key="8">
    <source>
        <dbReference type="ARBA" id="ARBA00048679"/>
    </source>
</evidence>
<dbReference type="SUPFAM" id="SSF56112">
    <property type="entry name" value="Protein kinase-like (PK-like)"/>
    <property type="match status" value="1"/>
</dbReference>
<dbReference type="EC" id="2.7.11.1" evidence="1"/>
<dbReference type="GO" id="GO:0004674">
    <property type="term" value="F:protein serine/threonine kinase activity"/>
    <property type="evidence" value="ECO:0007669"/>
    <property type="project" value="UniProtKB-KW"/>
</dbReference>
<protein>
    <recommendedName>
        <fullName evidence="1">non-specific serine/threonine protein kinase</fullName>
        <ecNumber evidence="1">2.7.11.1</ecNumber>
    </recommendedName>
</protein>
<dbReference type="PANTHER" id="PTHR47634">
    <property type="entry name" value="PROTEIN KINASE DOMAIN-CONTAINING PROTEIN-RELATED"/>
    <property type="match status" value="1"/>
</dbReference>
<gene>
    <name evidence="10" type="ORF">BP5553_08244</name>
</gene>
<dbReference type="Gene3D" id="3.30.200.20">
    <property type="entry name" value="Phosphorylase Kinase, domain 1"/>
    <property type="match status" value="1"/>
</dbReference>
<feature type="compositionally biased region" description="Basic and acidic residues" evidence="9">
    <location>
        <begin position="1"/>
        <end position="21"/>
    </location>
</feature>
<name>A0A370TG45_9HELO</name>
<dbReference type="GO" id="GO:0005524">
    <property type="term" value="F:ATP binding"/>
    <property type="evidence" value="ECO:0007669"/>
    <property type="project" value="UniProtKB-KW"/>
</dbReference>
<dbReference type="InterPro" id="IPR011009">
    <property type="entry name" value="Kinase-like_dom_sf"/>
</dbReference>
<evidence type="ECO:0000256" key="6">
    <source>
        <dbReference type="ARBA" id="ARBA00022840"/>
    </source>
</evidence>
<organism evidence="10 11">
    <name type="scientific">Venustampulla echinocandica</name>
    <dbReference type="NCBI Taxonomy" id="2656787"/>
    <lineage>
        <taxon>Eukaryota</taxon>
        <taxon>Fungi</taxon>
        <taxon>Dikarya</taxon>
        <taxon>Ascomycota</taxon>
        <taxon>Pezizomycotina</taxon>
        <taxon>Leotiomycetes</taxon>
        <taxon>Helotiales</taxon>
        <taxon>Pleuroascaceae</taxon>
        <taxon>Venustampulla</taxon>
    </lineage>
</organism>
<comment type="catalytic activity">
    <reaction evidence="7">
        <text>L-threonyl-[protein] + ATP = O-phospho-L-threonyl-[protein] + ADP + H(+)</text>
        <dbReference type="Rhea" id="RHEA:46608"/>
        <dbReference type="Rhea" id="RHEA-COMP:11060"/>
        <dbReference type="Rhea" id="RHEA-COMP:11605"/>
        <dbReference type="ChEBI" id="CHEBI:15378"/>
        <dbReference type="ChEBI" id="CHEBI:30013"/>
        <dbReference type="ChEBI" id="CHEBI:30616"/>
        <dbReference type="ChEBI" id="CHEBI:61977"/>
        <dbReference type="ChEBI" id="CHEBI:456216"/>
        <dbReference type="EC" id="2.7.11.1"/>
    </reaction>
</comment>
<evidence type="ECO:0000256" key="1">
    <source>
        <dbReference type="ARBA" id="ARBA00012513"/>
    </source>
</evidence>
<dbReference type="GeneID" id="43601093"/>
<accession>A0A370TG45</accession>
<comment type="caution">
    <text evidence="10">The sequence shown here is derived from an EMBL/GenBank/DDBJ whole genome shotgun (WGS) entry which is preliminary data.</text>
</comment>
<keyword evidence="5" id="KW-0418">Kinase</keyword>
<evidence type="ECO:0000256" key="4">
    <source>
        <dbReference type="ARBA" id="ARBA00022741"/>
    </source>
</evidence>
<evidence type="ECO:0000256" key="2">
    <source>
        <dbReference type="ARBA" id="ARBA00022527"/>
    </source>
</evidence>
<proteinExistence type="predicted"/>